<organism evidence="2 3">
    <name type="scientific">Tolumonas osonensis</name>
    <dbReference type="NCBI Taxonomy" id="675874"/>
    <lineage>
        <taxon>Bacteria</taxon>
        <taxon>Pseudomonadati</taxon>
        <taxon>Pseudomonadota</taxon>
        <taxon>Gammaproteobacteria</taxon>
        <taxon>Aeromonadales</taxon>
        <taxon>Aeromonadaceae</taxon>
        <taxon>Tolumonas</taxon>
    </lineage>
</organism>
<evidence type="ECO:0000313" key="3">
    <source>
        <dbReference type="Proteomes" id="UP000585721"/>
    </source>
</evidence>
<dbReference type="Gene3D" id="3.30.70.120">
    <property type="match status" value="1"/>
</dbReference>
<evidence type="ECO:0000313" key="2">
    <source>
        <dbReference type="EMBL" id="MBB6055157.1"/>
    </source>
</evidence>
<dbReference type="InterPro" id="IPR003793">
    <property type="entry name" value="UPF0166"/>
</dbReference>
<sequence length="105" mass="11730">MQGFKLTFFTQQDRTVHGQSLALWLIQQAKEIGIRGATLSAATEGFGHDKKLHSAHFFELAEQPLQVTMAVTEEEAGQVFALLKQENINIFYTQAAIEFGMSGER</sequence>
<dbReference type="RefSeq" id="WP_188025936.1">
    <property type="nucleotide sequence ID" value="NZ_JACHGR010000003.1"/>
</dbReference>
<name>A0A841GC30_9GAMM</name>
<dbReference type="Pfam" id="PF02641">
    <property type="entry name" value="DUF190"/>
    <property type="match status" value="1"/>
</dbReference>
<keyword evidence="3" id="KW-1185">Reference proteome</keyword>
<proteinExistence type="inferred from homology"/>
<dbReference type="Proteomes" id="UP000585721">
    <property type="component" value="Unassembled WGS sequence"/>
</dbReference>
<dbReference type="AlphaFoldDB" id="A0A841GC30"/>
<evidence type="ECO:0000256" key="1">
    <source>
        <dbReference type="ARBA" id="ARBA00010554"/>
    </source>
</evidence>
<reference evidence="2 3" key="1">
    <citation type="submission" date="2020-08" db="EMBL/GenBank/DDBJ databases">
        <title>Genomic Encyclopedia of Type Strains, Phase IV (KMG-IV): sequencing the most valuable type-strain genomes for metagenomic binning, comparative biology and taxonomic classification.</title>
        <authorList>
            <person name="Goeker M."/>
        </authorList>
    </citation>
    <scope>NUCLEOTIDE SEQUENCE [LARGE SCALE GENOMIC DNA]</scope>
    <source>
        <strain evidence="2 3">DSM 22975</strain>
    </source>
</reference>
<dbReference type="EMBL" id="JACHGR010000003">
    <property type="protein sequence ID" value="MBB6055157.1"/>
    <property type="molecule type" value="Genomic_DNA"/>
</dbReference>
<accession>A0A841GC30</accession>
<dbReference type="SUPFAM" id="SSF54913">
    <property type="entry name" value="GlnB-like"/>
    <property type="match status" value="1"/>
</dbReference>
<dbReference type="InterPro" id="IPR015867">
    <property type="entry name" value="N-reg_PII/ATP_PRibTrfase_C"/>
</dbReference>
<protein>
    <submittedName>
        <fullName evidence="2">PII-like signaling protein</fullName>
    </submittedName>
</protein>
<gene>
    <name evidence="2" type="ORF">HNR75_001039</name>
</gene>
<comment type="similarity">
    <text evidence="1">Belongs to the UPF0166 family.</text>
</comment>
<dbReference type="InterPro" id="IPR011322">
    <property type="entry name" value="N-reg_PII-like_a/b"/>
</dbReference>
<comment type="caution">
    <text evidence="2">The sequence shown here is derived from an EMBL/GenBank/DDBJ whole genome shotgun (WGS) entry which is preliminary data.</text>
</comment>